<feature type="compositionally biased region" description="Basic and acidic residues" evidence="1">
    <location>
        <begin position="220"/>
        <end position="238"/>
    </location>
</feature>
<name>A0AAV5UFS0_9BILA</name>
<sequence length="344" mass="38553">MKLDLLIRSRSQITDDYCLHWENSVLSIWSALTNGTIKAAAVEVDAGCRITLHLLDTRASLTKDKGMRVITNNVKAVEVGRHNDNDEDEEGDEGFIKHDSDKESGSKKKKSQEDLPAASVEEGEGTKNDYMEVSGVRATVEENTASNKSAEKGKGEVKVKSKEKSTMKESKDSKVSERETTRMAAPDKEELPKTQDSHSANGNAFSDSVFEQKTQSVKEWPAKGAKEGVKVSKEESHKRERRRKKRGEKEKEKLILKTPDISLRSQHQSLLTMIDPPKTPAMDEGRSGKKKKIEKELEDAKLKSKYEMKDAIAGDDNMSMKKNELHSKSEMKDVSMRKKEGAEK</sequence>
<dbReference type="AlphaFoldDB" id="A0AAV5UFS0"/>
<dbReference type="EMBL" id="BTSX01000006">
    <property type="protein sequence ID" value="GMT04809.1"/>
    <property type="molecule type" value="Genomic_DNA"/>
</dbReference>
<feature type="compositionally biased region" description="Polar residues" evidence="1">
    <location>
        <begin position="197"/>
        <end position="217"/>
    </location>
</feature>
<accession>A0AAV5UFS0</accession>
<feature type="non-terminal residue" evidence="2">
    <location>
        <position position="344"/>
    </location>
</feature>
<evidence type="ECO:0000256" key="1">
    <source>
        <dbReference type="SAM" id="MobiDB-lite"/>
    </source>
</evidence>
<dbReference type="Proteomes" id="UP001432027">
    <property type="component" value="Unassembled WGS sequence"/>
</dbReference>
<protein>
    <submittedName>
        <fullName evidence="2">Uncharacterized protein</fullName>
    </submittedName>
</protein>
<feature type="region of interest" description="Disordered" evidence="1">
    <location>
        <begin position="311"/>
        <end position="344"/>
    </location>
</feature>
<feature type="compositionally biased region" description="Basic and acidic residues" evidence="1">
    <location>
        <begin position="149"/>
        <end position="196"/>
    </location>
</feature>
<keyword evidence="3" id="KW-1185">Reference proteome</keyword>
<feature type="compositionally biased region" description="Basic and acidic residues" evidence="1">
    <location>
        <begin position="94"/>
        <end position="106"/>
    </location>
</feature>
<gene>
    <name evidence="2" type="ORF">PENTCL1PPCAC_26983</name>
</gene>
<comment type="caution">
    <text evidence="2">The sequence shown here is derived from an EMBL/GenBank/DDBJ whole genome shotgun (WGS) entry which is preliminary data.</text>
</comment>
<feature type="region of interest" description="Disordered" evidence="1">
    <location>
        <begin position="80"/>
        <end position="297"/>
    </location>
</feature>
<proteinExistence type="predicted"/>
<evidence type="ECO:0000313" key="2">
    <source>
        <dbReference type="EMBL" id="GMT04809.1"/>
    </source>
</evidence>
<reference evidence="2" key="1">
    <citation type="submission" date="2023-10" db="EMBL/GenBank/DDBJ databases">
        <title>Genome assembly of Pristionchus species.</title>
        <authorList>
            <person name="Yoshida K."/>
            <person name="Sommer R.J."/>
        </authorList>
    </citation>
    <scope>NUCLEOTIDE SEQUENCE</scope>
    <source>
        <strain evidence="2">RS0144</strain>
    </source>
</reference>
<feature type="compositionally biased region" description="Basic and acidic residues" evidence="1">
    <location>
        <begin position="281"/>
        <end position="297"/>
    </location>
</feature>
<evidence type="ECO:0000313" key="3">
    <source>
        <dbReference type="Proteomes" id="UP001432027"/>
    </source>
</evidence>
<organism evidence="2 3">
    <name type="scientific">Pristionchus entomophagus</name>
    <dbReference type="NCBI Taxonomy" id="358040"/>
    <lineage>
        <taxon>Eukaryota</taxon>
        <taxon>Metazoa</taxon>
        <taxon>Ecdysozoa</taxon>
        <taxon>Nematoda</taxon>
        <taxon>Chromadorea</taxon>
        <taxon>Rhabditida</taxon>
        <taxon>Rhabditina</taxon>
        <taxon>Diplogasteromorpha</taxon>
        <taxon>Diplogasteroidea</taxon>
        <taxon>Neodiplogasteridae</taxon>
        <taxon>Pristionchus</taxon>
    </lineage>
</organism>